<dbReference type="Pfam" id="PF17677">
    <property type="entry name" value="Glyco_hydro38C2"/>
    <property type="match status" value="1"/>
</dbReference>
<keyword evidence="15" id="KW-1185">Reference proteome</keyword>
<dbReference type="FunFam" id="1.20.1270.50:FF:000002">
    <property type="entry name" value="Alpha-mannosidase"/>
    <property type="match status" value="1"/>
</dbReference>
<name>A0A1R3GCJ9_COCAP</name>
<dbReference type="InterPro" id="IPR011330">
    <property type="entry name" value="Glyco_hydro/deAcase_b/a-brl"/>
</dbReference>
<comment type="similarity">
    <text evidence="2 12">Belongs to the glycosyl hydrolase 38 family.</text>
</comment>
<dbReference type="SUPFAM" id="SSF88688">
    <property type="entry name" value="Families 57/38 glycoside transferase middle domain"/>
    <property type="match status" value="1"/>
</dbReference>
<evidence type="ECO:0000256" key="4">
    <source>
        <dbReference type="ARBA" id="ARBA00022723"/>
    </source>
</evidence>
<dbReference type="Gene3D" id="2.70.98.30">
    <property type="entry name" value="Golgi alpha-mannosidase II, domain 4"/>
    <property type="match status" value="1"/>
</dbReference>
<protein>
    <recommendedName>
        <fullName evidence="3 12">Alpha-mannosidase</fullName>
        <ecNumber evidence="12">3.2.1.-</ecNumber>
    </recommendedName>
</protein>
<dbReference type="InterPro" id="IPR048534">
    <property type="entry name" value="Man2a1-like_dom"/>
</dbReference>
<comment type="function">
    <text evidence="11">Liberates mannose from p-nitrophenyl-alpha-D-mannoside in vitro.</text>
</comment>
<dbReference type="FunFam" id="2.60.40.1360:FF:000001">
    <property type="entry name" value="Alpha-mannosidase"/>
    <property type="match status" value="1"/>
</dbReference>
<comment type="cofactor">
    <cofactor evidence="12">
        <name>Zn(2+)</name>
        <dbReference type="ChEBI" id="CHEBI:29105"/>
    </cofactor>
    <text evidence="12">Binds 1 zinc ion per subunit.</text>
</comment>
<organism evidence="14 15">
    <name type="scientific">Corchorus capsularis</name>
    <name type="common">Jute</name>
    <dbReference type="NCBI Taxonomy" id="210143"/>
    <lineage>
        <taxon>Eukaryota</taxon>
        <taxon>Viridiplantae</taxon>
        <taxon>Streptophyta</taxon>
        <taxon>Embryophyta</taxon>
        <taxon>Tracheophyta</taxon>
        <taxon>Spermatophyta</taxon>
        <taxon>Magnoliopsida</taxon>
        <taxon>eudicotyledons</taxon>
        <taxon>Gunneridae</taxon>
        <taxon>Pentapetalae</taxon>
        <taxon>rosids</taxon>
        <taxon>malvids</taxon>
        <taxon>Malvales</taxon>
        <taxon>Malvaceae</taxon>
        <taxon>Grewioideae</taxon>
        <taxon>Apeibeae</taxon>
        <taxon>Corchorus</taxon>
    </lineage>
</organism>
<dbReference type="InterPro" id="IPR027291">
    <property type="entry name" value="Glyco_hydro_38_N_sf"/>
</dbReference>
<evidence type="ECO:0000256" key="6">
    <source>
        <dbReference type="ARBA" id="ARBA00022801"/>
    </source>
</evidence>
<evidence type="ECO:0000256" key="9">
    <source>
        <dbReference type="ARBA" id="ARBA00023180"/>
    </source>
</evidence>
<keyword evidence="7 12" id="KW-0862">Zinc</keyword>
<dbReference type="GO" id="GO:0046872">
    <property type="term" value="F:metal ion binding"/>
    <property type="evidence" value="ECO:0007669"/>
    <property type="project" value="UniProtKB-KW"/>
</dbReference>
<dbReference type="EC" id="3.2.1.-" evidence="12"/>
<dbReference type="FunFam" id="1.20.1270.50:FF:000003">
    <property type="entry name" value="Alpha-mannosidase"/>
    <property type="match status" value="1"/>
</dbReference>
<dbReference type="Pfam" id="PF07748">
    <property type="entry name" value="Glyco_hydro_38C"/>
    <property type="match status" value="1"/>
</dbReference>
<dbReference type="Gene3D" id="2.60.40.1180">
    <property type="entry name" value="Golgi alpha-mannosidase II"/>
    <property type="match status" value="1"/>
</dbReference>
<dbReference type="CDD" id="cd10810">
    <property type="entry name" value="GH38N_AMII_LAM_like"/>
    <property type="match status" value="1"/>
</dbReference>
<evidence type="ECO:0000256" key="11">
    <source>
        <dbReference type="ARBA" id="ARBA00060030"/>
    </source>
</evidence>
<dbReference type="Gramene" id="OMO55824">
    <property type="protein sequence ID" value="OMO55824"/>
    <property type="gene ID" value="CCACVL1_26978"/>
</dbReference>
<dbReference type="Proteomes" id="UP000188268">
    <property type="component" value="Unassembled WGS sequence"/>
</dbReference>
<keyword evidence="6 12" id="KW-0378">Hydrolase</keyword>
<comment type="catalytic activity">
    <reaction evidence="1">
        <text>Hydrolysis of terminal, non-reducing alpha-D-mannose residues in alpha-D-mannosides.</text>
        <dbReference type="EC" id="3.2.1.24"/>
    </reaction>
</comment>
<evidence type="ECO:0000313" key="14">
    <source>
        <dbReference type="EMBL" id="OMO55824.1"/>
    </source>
</evidence>
<dbReference type="AlphaFoldDB" id="A0A1R3GCJ9"/>
<evidence type="ECO:0000256" key="2">
    <source>
        <dbReference type="ARBA" id="ARBA00009792"/>
    </source>
</evidence>
<evidence type="ECO:0000256" key="5">
    <source>
        <dbReference type="ARBA" id="ARBA00022729"/>
    </source>
</evidence>
<dbReference type="InterPro" id="IPR028995">
    <property type="entry name" value="Glyco_hydro_57/38_cen_sf"/>
</dbReference>
<evidence type="ECO:0000256" key="3">
    <source>
        <dbReference type="ARBA" id="ARBA00012752"/>
    </source>
</evidence>
<dbReference type="OMA" id="FIWRPSK"/>
<dbReference type="InterPro" id="IPR000602">
    <property type="entry name" value="Glyco_hydro_38_N"/>
</dbReference>
<keyword evidence="5 12" id="KW-0732">Signal</keyword>
<dbReference type="SMART" id="SM00872">
    <property type="entry name" value="Alpha-mann_mid"/>
    <property type="match status" value="1"/>
</dbReference>
<keyword evidence="10 12" id="KW-0326">Glycosidase</keyword>
<keyword evidence="9" id="KW-0325">Glycoprotein</keyword>
<evidence type="ECO:0000256" key="10">
    <source>
        <dbReference type="ARBA" id="ARBA00023295"/>
    </source>
</evidence>
<feature type="domain" description="Glycoside hydrolase family 38 central" evidence="13">
    <location>
        <begin position="361"/>
        <end position="435"/>
    </location>
</feature>
<keyword evidence="8" id="KW-1015">Disulfide bond</keyword>
<comment type="caution">
    <text evidence="14">The sequence shown here is derived from an EMBL/GenBank/DDBJ whole genome shotgun (WGS) entry which is preliminary data.</text>
</comment>
<evidence type="ECO:0000259" key="13">
    <source>
        <dbReference type="SMART" id="SM00872"/>
    </source>
</evidence>
<dbReference type="FunFam" id="2.70.98.30:FF:000004">
    <property type="entry name" value="Alpha-mannosidase"/>
    <property type="match status" value="1"/>
</dbReference>
<dbReference type="EMBL" id="AWWV01014564">
    <property type="protein sequence ID" value="OMO55824.1"/>
    <property type="molecule type" value="Genomic_DNA"/>
</dbReference>
<dbReference type="Gene3D" id="2.60.40.1360">
    <property type="match status" value="1"/>
</dbReference>
<dbReference type="InterPro" id="IPR015341">
    <property type="entry name" value="Glyco_hydro_38_cen"/>
</dbReference>
<dbReference type="Pfam" id="PF01074">
    <property type="entry name" value="Glyco_hydro_38N"/>
    <property type="match status" value="1"/>
</dbReference>
<dbReference type="STRING" id="210143.A0A1R3GCJ9"/>
<feature type="chain" id="PRO_5017847635" description="Alpha-mannosidase" evidence="12">
    <location>
        <begin position="29"/>
        <end position="1011"/>
    </location>
</feature>
<dbReference type="GO" id="GO:0030246">
    <property type="term" value="F:carbohydrate binding"/>
    <property type="evidence" value="ECO:0007669"/>
    <property type="project" value="InterPro"/>
</dbReference>
<dbReference type="Pfam" id="PF09261">
    <property type="entry name" value="Alpha-mann_mid"/>
    <property type="match status" value="1"/>
</dbReference>
<dbReference type="PANTHER" id="PTHR11607:SF61">
    <property type="entry name" value="ALPHA-MANNOSIDASE"/>
    <property type="match status" value="1"/>
</dbReference>
<sequence>MRKRETCLASTLLVLVFVSILDVESVKGAYLKYNTGAGIVPGKLNVHLVPHSHDDVGWLKTIDQYYVGSNNSIQGACVENVLDSVVEALLRDPNRKFVFAEMAFFTRWWTEQSPEIQDQMKKLTEAGRFEFINGGWCMHDEAATHYIDMIDQTTLGHRIIKEQFNKVPRAGWQIDPFGHSAVQGYLLGAEVGFDSVHFARIDYQDRAQRKNDKSLEVIWRGSKTFGSSSQIFANTFPVHYSPPDGFSFEVSNDFMPVQDSHLIFDYNVEQRVNDFINAAMMQANVTRTNHIMWTMGDDFQYQYAESWFKQMDKLIHYVNKDGRVNALYSTPSIYTDAKHAANESWPLKSDDYFPYADRPNAYWTGYFTSRPGFKRFVRMLSGYYLAARQLELLVGKRGNGPNTYSLGDALGIAQHHDAVSGTAKQHTTDDYSKRLAIGVTESEAVVSSALSCLTKKNSGGKCEDPPSIFSQCQLVNISYCPPTEKDIPEGKSLVVVAYNPLAWNRTDIVRIPVNDDSFIVQDSSGNKIETQYIALDNVTRSIREFYTKAYLGLSSNTVPKYWLLFQVSVPPLGWDTYFISKGAKKGQSRVGIISTASGQNETTEIGNGNLKMTFSTSSGQLQRMYNSRTGVDVAVQQSYLWYGSSTGDRFDSQPSGAYIFRPNGAPPTIVSRSVPLQVVRGPLVDEIHQQFNQWIYQVTRLYKDKEHAEVEFTIGPIPMDDGFGKEVITRMTANMVTDKVFYTDSNGRDFLKRVRDLREDWNLTVTQPVAGNYYPINLGIYTMDKKSEFSVLVDRAAGGSSINDGQVELMLHRRMIEDDSRGVGEALDERVCVGDNCQGLTVRGNYYISINQVGEGARWRRTTGQEIYSPLLLAFTDEKMETWTASHSTKGTAMDPGYSLPLNVALITLEELDDGSVLLRLAHLYQEGEDSTYATLAKVELKKMFNGRTIKQVTEMSLTTNQVKSEMKKLSWKVQGDNGNEPSPVRGGPVDNSTLVVELGPMEIRTFLLKF</sequence>
<dbReference type="OrthoDB" id="2016903at2759"/>
<evidence type="ECO:0000256" key="12">
    <source>
        <dbReference type="RuleBase" id="RU361199"/>
    </source>
</evidence>
<dbReference type="FunFam" id="2.60.40.1180:FF:000030">
    <property type="entry name" value="Alpha-mannosidase"/>
    <property type="match status" value="1"/>
</dbReference>
<dbReference type="SUPFAM" id="SSF74650">
    <property type="entry name" value="Galactose mutarotase-like"/>
    <property type="match status" value="1"/>
</dbReference>
<evidence type="ECO:0000256" key="8">
    <source>
        <dbReference type="ARBA" id="ARBA00023157"/>
    </source>
</evidence>
<dbReference type="SUPFAM" id="SSF88713">
    <property type="entry name" value="Glycoside hydrolase/deacetylase"/>
    <property type="match status" value="1"/>
</dbReference>
<dbReference type="PANTHER" id="PTHR11607">
    <property type="entry name" value="ALPHA-MANNOSIDASE"/>
    <property type="match status" value="1"/>
</dbReference>
<dbReference type="Gene3D" id="1.20.1270.50">
    <property type="entry name" value="Glycoside hydrolase family 38, central domain"/>
    <property type="match status" value="2"/>
</dbReference>
<dbReference type="InterPro" id="IPR013780">
    <property type="entry name" value="Glyco_hydro_b"/>
</dbReference>
<proteinExistence type="inferred from homology"/>
<dbReference type="Pfam" id="PF21260">
    <property type="entry name" value="Laman-like_dom"/>
    <property type="match status" value="1"/>
</dbReference>
<evidence type="ECO:0000256" key="1">
    <source>
        <dbReference type="ARBA" id="ARBA00000365"/>
    </source>
</evidence>
<evidence type="ECO:0000256" key="7">
    <source>
        <dbReference type="ARBA" id="ARBA00022833"/>
    </source>
</evidence>
<reference evidence="14 15" key="1">
    <citation type="submission" date="2013-09" db="EMBL/GenBank/DDBJ databases">
        <title>Corchorus capsularis genome sequencing.</title>
        <authorList>
            <person name="Alam M."/>
            <person name="Haque M.S."/>
            <person name="Islam M.S."/>
            <person name="Emdad E.M."/>
            <person name="Islam M.M."/>
            <person name="Ahmed B."/>
            <person name="Halim A."/>
            <person name="Hossen Q.M.M."/>
            <person name="Hossain M.Z."/>
            <person name="Ahmed R."/>
            <person name="Khan M.M."/>
            <person name="Islam R."/>
            <person name="Rashid M.M."/>
            <person name="Khan S.A."/>
            <person name="Rahman M.S."/>
            <person name="Alam M."/>
        </authorList>
    </citation>
    <scope>NUCLEOTIDE SEQUENCE [LARGE SCALE GENOMIC DNA]</scope>
    <source>
        <strain evidence="15">cv. CVL-1</strain>
        <tissue evidence="14">Whole seedling</tissue>
    </source>
</reference>
<dbReference type="InterPro" id="IPR011682">
    <property type="entry name" value="Glyco_hydro_38_C"/>
</dbReference>
<dbReference type="GO" id="GO:0006013">
    <property type="term" value="P:mannose metabolic process"/>
    <property type="evidence" value="ECO:0007669"/>
    <property type="project" value="InterPro"/>
</dbReference>
<dbReference type="InterPro" id="IPR037094">
    <property type="entry name" value="Glyco_hydro_38_cen_sf"/>
</dbReference>
<feature type="signal peptide" evidence="12">
    <location>
        <begin position="1"/>
        <end position="28"/>
    </location>
</feature>
<evidence type="ECO:0000313" key="15">
    <source>
        <dbReference type="Proteomes" id="UP000188268"/>
    </source>
</evidence>
<dbReference type="GO" id="GO:0004559">
    <property type="term" value="F:alpha-mannosidase activity"/>
    <property type="evidence" value="ECO:0007669"/>
    <property type="project" value="UniProtKB-EC"/>
</dbReference>
<dbReference type="InterPro" id="IPR011013">
    <property type="entry name" value="Gal_mutarotase_sf_dom"/>
</dbReference>
<dbReference type="FunFam" id="3.20.110.10:FF:000001">
    <property type="entry name" value="Alpha-mannosidase"/>
    <property type="match status" value="1"/>
</dbReference>
<gene>
    <name evidence="14" type="ORF">CCACVL1_26978</name>
</gene>
<dbReference type="InterPro" id="IPR050843">
    <property type="entry name" value="Glycosyl_Hydrlase_38"/>
</dbReference>
<dbReference type="Gene3D" id="3.20.110.10">
    <property type="entry name" value="Glycoside hydrolase 38, N terminal domain"/>
    <property type="match status" value="1"/>
</dbReference>
<dbReference type="InterPro" id="IPR041147">
    <property type="entry name" value="GH38_C"/>
</dbReference>
<accession>A0A1R3GCJ9</accession>
<keyword evidence="4 12" id="KW-0479">Metal-binding</keyword>